<dbReference type="InterPro" id="IPR027396">
    <property type="entry name" value="DsrEFH-like"/>
</dbReference>
<protein>
    <submittedName>
        <fullName evidence="1">DsrE family protein</fullName>
    </submittedName>
</protein>
<evidence type="ECO:0000313" key="1">
    <source>
        <dbReference type="EMBL" id="RSU04885.1"/>
    </source>
</evidence>
<name>A0A430ACE1_9ENTE</name>
<dbReference type="SUPFAM" id="SSF75169">
    <property type="entry name" value="DsrEFH-like"/>
    <property type="match status" value="1"/>
</dbReference>
<sequence>MKFGIMIETKEPEKAWNGFRFACASLEKKHEVKVFLMSEAVECELIEHDVYNVKEQMERFEKLGGELLACGTCLKSRQLEEESVCPISTMFDCVEMVEWADKTITF</sequence>
<comment type="caution">
    <text evidence="1">The sequence shown here is derived from an EMBL/GenBank/DDBJ whole genome shotgun (WGS) entry which is preliminary data.</text>
</comment>
<dbReference type="InterPro" id="IPR003787">
    <property type="entry name" value="Sulphur_relay_DsrE/F-like"/>
</dbReference>
<dbReference type="Proteomes" id="UP000287101">
    <property type="component" value="Unassembled WGS sequence"/>
</dbReference>
<organism evidence="1 2">
    <name type="scientific">Vagococcus fessus</name>
    <dbReference type="NCBI Taxonomy" id="120370"/>
    <lineage>
        <taxon>Bacteria</taxon>
        <taxon>Bacillati</taxon>
        <taxon>Bacillota</taxon>
        <taxon>Bacilli</taxon>
        <taxon>Lactobacillales</taxon>
        <taxon>Enterococcaceae</taxon>
        <taxon>Vagococcus</taxon>
    </lineage>
</organism>
<dbReference type="AlphaFoldDB" id="A0A430ACE1"/>
<dbReference type="EMBL" id="NGJY01000001">
    <property type="protein sequence ID" value="RSU04885.1"/>
    <property type="molecule type" value="Genomic_DNA"/>
</dbReference>
<dbReference type="RefSeq" id="WP_126830597.1">
    <property type="nucleotide sequence ID" value="NZ_CBCRYB010000012.1"/>
</dbReference>
<proteinExistence type="predicted"/>
<evidence type="ECO:0000313" key="2">
    <source>
        <dbReference type="Proteomes" id="UP000287101"/>
    </source>
</evidence>
<accession>A0A430ACE1</accession>
<dbReference type="Pfam" id="PF02635">
    <property type="entry name" value="DsrE"/>
    <property type="match status" value="1"/>
</dbReference>
<reference evidence="1 2" key="1">
    <citation type="submission" date="2017-05" db="EMBL/GenBank/DDBJ databases">
        <title>Vagococcus spp. assemblies.</title>
        <authorList>
            <person name="Gulvik C.A."/>
        </authorList>
    </citation>
    <scope>NUCLEOTIDE SEQUENCE [LARGE SCALE GENOMIC DNA]</scope>
    <source>
        <strain evidence="1 2">CCUG 41755</strain>
    </source>
</reference>
<gene>
    <name evidence="1" type="ORF">CBF31_02370</name>
</gene>
<dbReference type="Gene3D" id="3.40.1260.10">
    <property type="entry name" value="DsrEFH-like"/>
    <property type="match status" value="1"/>
</dbReference>
<keyword evidence="2" id="KW-1185">Reference proteome</keyword>
<dbReference type="OrthoDB" id="9801500at2"/>